<evidence type="ECO:0000313" key="11">
    <source>
        <dbReference type="EMBL" id="CAG8169906.1"/>
    </source>
</evidence>
<dbReference type="EMBL" id="CAJVOS010000038">
    <property type="protein sequence ID" value="CAG8169906.1"/>
    <property type="molecule type" value="Genomic_DNA"/>
</dbReference>
<dbReference type="PANTHER" id="PTHR12924">
    <property type="entry name" value="TRANSLOCON-ASSOCIATED PROTEIN, ALPHA SUBUNIT"/>
    <property type="match status" value="1"/>
</dbReference>
<feature type="region of interest" description="Disordered" evidence="9">
    <location>
        <begin position="217"/>
        <end position="279"/>
    </location>
</feature>
<feature type="transmembrane region" description="Helical" evidence="10">
    <location>
        <begin position="186"/>
        <end position="207"/>
    </location>
</feature>
<evidence type="ECO:0008006" key="13">
    <source>
        <dbReference type="Google" id="ProtNLM"/>
    </source>
</evidence>
<evidence type="ECO:0000256" key="2">
    <source>
        <dbReference type="ARBA" id="ARBA00022692"/>
    </source>
</evidence>
<evidence type="ECO:0000256" key="4">
    <source>
        <dbReference type="ARBA" id="ARBA00022824"/>
    </source>
</evidence>
<name>A0A9W4HVJ5_PENOL</name>
<evidence type="ECO:0000256" key="7">
    <source>
        <dbReference type="ARBA" id="ARBA00037565"/>
    </source>
</evidence>
<sequence length="279" mass="30077">MFLSQLIISHSSVSLLVTFKMTRFGFLSLALLSLQAFVGTGFADDAEQVGAEAPVLAVSAQATFPASEIFGIKLVNGHPTQALIAVANDEPNPVTVNFVGGALRNPEDQAQIARNLTATRYGVEIPAGAKETISYSFATEMHPQDLQLTLSAILSDSEGRFFTVTAHNGTVSVVEADTSIFDPQIIFLYVFLLACVVGTGYFFYSVWIAPYFPQKRKPTGKTGEKRTQASKRAETQVTEESAPGAAVSSSTTYNADWIPSHHIARPEARKVKGRSKARA</sequence>
<dbReference type="OrthoDB" id="1926781at2759"/>
<comment type="caution">
    <text evidence="11">The sequence shown here is derived from an EMBL/GenBank/DDBJ whole genome shotgun (WGS) entry which is preliminary data.</text>
</comment>
<keyword evidence="4" id="KW-0256">Endoplasmic reticulum</keyword>
<evidence type="ECO:0000256" key="10">
    <source>
        <dbReference type="SAM" id="Phobius"/>
    </source>
</evidence>
<organism evidence="11 12">
    <name type="scientific">Penicillium olsonii</name>
    <dbReference type="NCBI Taxonomy" id="99116"/>
    <lineage>
        <taxon>Eukaryota</taxon>
        <taxon>Fungi</taxon>
        <taxon>Dikarya</taxon>
        <taxon>Ascomycota</taxon>
        <taxon>Pezizomycotina</taxon>
        <taxon>Eurotiomycetes</taxon>
        <taxon>Eurotiomycetidae</taxon>
        <taxon>Eurotiales</taxon>
        <taxon>Aspergillaceae</taxon>
        <taxon>Penicillium</taxon>
    </lineage>
</organism>
<dbReference type="PANTHER" id="PTHR12924:SF0">
    <property type="entry name" value="TRANSLOCON-ASSOCIATED PROTEIN SUBUNIT ALPHA"/>
    <property type="match status" value="1"/>
</dbReference>
<comment type="function">
    <text evidence="7">Is probably involved in a pathway contributing to genomic integrity.</text>
</comment>
<keyword evidence="5 10" id="KW-1133">Transmembrane helix</keyword>
<evidence type="ECO:0000256" key="5">
    <source>
        <dbReference type="ARBA" id="ARBA00022989"/>
    </source>
</evidence>
<keyword evidence="2 10" id="KW-0812">Transmembrane</keyword>
<evidence type="ECO:0000313" key="12">
    <source>
        <dbReference type="Proteomes" id="UP001153618"/>
    </source>
</evidence>
<keyword evidence="3" id="KW-0732">Signal</keyword>
<protein>
    <recommendedName>
        <fullName evidence="13">Translocon-associated protein subunit alpha</fullName>
    </recommendedName>
</protein>
<keyword evidence="12" id="KW-1185">Reference proteome</keyword>
<dbReference type="InterPro" id="IPR005595">
    <property type="entry name" value="TRAP_alpha"/>
</dbReference>
<evidence type="ECO:0000256" key="6">
    <source>
        <dbReference type="ARBA" id="ARBA00023136"/>
    </source>
</evidence>
<dbReference type="Proteomes" id="UP001153618">
    <property type="component" value="Unassembled WGS sequence"/>
</dbReference>
<dbReference type="Pfam" id="PF03896">
    <property type="entry name" value="TRAP_alpha"/>
    <property type="match status" value="1"/>
</dbReference>
<proteinExistence type="inferred from homology"/>
<evidence type="ECO:0000256" key="3">
    <source>
        <dbReference type="ARBA" id="ARBA00022729"/>
    </source>
</evidence>
<dbReference type="GO" id="GO:0005789">
    <property type="term" value="C:endoplasmic reticulum membrane"/>
    <property type="evidence" value="ECO:0007669"/>
    <property type="project" value="UniProtKB-SubCell"/>
</dbReference>
<evidence type="ECO:0000256" key="8">
    <source>
        <dbReference type="ARBA" id="ARBA00038311"/>
    </source>
</evidence>
<reference evidence="11" key="1">
    <citation type="submission" date="2021-07" db="EMBL/GenBank/DDBJ databases">
        <authorList>
            <person name="Branca A.L. A."/>
        </authorList>
    </citation>
    <scope>NUCLEOTIDE SEQUENCE</scope>
</reference>
<feature type="compositionally biased region" description="Basic and acidic residues" evidence="9">
    <location>
        <begin position="222"/>
        <end position="234"/>
    </location>
</feature>
<dbReference type="AlphaFoldDB" id="A0A9W4HVJ5"/>
<comment type="similarity">
    <text evidence="8">Belongs to the IRC22 family.</text>
</comment>
<comment type="subcellular location">
    <subcellularLocation>
        <location evidence="1">Endoplasmic reticulum membrane</location>
        <topology evidence="1">Single-pass type I membrane protein</topology>
    </subcellularLocation>
</comment>
<keyword evidence="6 10" id="KW-0472">Membrane</keyword>
<accession>A0A9W4HVJ5</accession>
<evidence type="ECO:0000256" key="1">
    <source>
        <dbReference type="ARBA" id="ARBA00004115"/>
    </source>
</evidence>
<evidence type="ECO:0000256" key="9">
    <source>
        <dbReference type="SAM" id="MobiDB-lite"/>
    </source>
</evidence>
<gene>
    <name evidence="11" type="ORF">POLS_LOCUS6634</name>
</gene>